<dbReference type="Proteomes" id="UP001314205">
    <property type="component" value="Unassembled WGS sequence"/>
</dbReference>
<accession>A0AAV1KZE6</accession>
<comment type="caution">
    <text evidence="1">The sequence shown here is derived from an EMBL/GenBank/DDBJ whole genome shotgun (WGS) entry which is preliminary data.</text>
</comment>
<evidence type="ECO:0000313" key="2">
    <source>
        <dbReference type="Proteomes" id="UP001314205"/>
    </source>
</evidence>
<dbReference type="EMBL" id="CAVLGL010000082">
    <property type="protein sequence ID" value="CAK1588398.1"/>
    <property type="molecule type" value="Genomic_DNA"/>
</dbReference>
<dbReference type="AlphaFoldDB" id="A0AAV1KZE6"/>
<evidence type="ECO:0000313" key="1">
    <source>
        <dbReference type="EMBL" id="CAK1588398.1"/>
    </source>
</evidence>
<keyword evidence="2" id="KW-1185">Reference proteome</keyword>
<reference evidence="1 2" key="1">
    <citation type="submission" date="2023-11" db="EMBL/GenBank/DDBJ databases">
        <authorList>
            <person name="Hedman E."/>
            <person name="Englund M."/>
            <person name="Stromberg M."/>
            <person name="Nyberg Akerstrom W."/>
            <person name="Nylinder S."/>
            <person name="Jareborg N."/>
            <person name="Kallberg Y."/>
            <person name="Kronander E."/>
        </authorList>
    </citation>
    <scope>NUCLEOTIDE SEQUENCE [LARGE SCALE GENOMIC DNA]</scope>
</reference>
<name>A0AAV1KZE6_9NEOP</name>
<organism evidence="1 2">
    <name type="scientific">Parnassius mnemosyne</name>
    <name type="common">clouded apollo</name>
    <dbReference type="NCBI Taxonomy" id="213953"/>
    <lineage>
        <taxon>Eukaryota</taxon>
        <taxon>Metazoa</taxon>
        <taxon>Ecdysozoa</taxon>
        <taxon>Arthropoda</taxon>
        <taxon>Hexapoda</taxon>
        <taxon>Insecta</taxon>
        <taxon>Pterygota</taxon>
        <taxon>Neoptera</taxon>
        <taxon>Endopterygota</taxon>
        <taxon>Lepidoptera</taxon>
        <taxon>Glossata</taxon>
        <taxon>Ditrysia</taxon>
        <taxon>Papilionoidea</taxon>
        <taxon>Papilionidae</taxon>
        <taxon>Parnassiinae</taxon>
        <taxon>Parnassini</taxon>
        <taxon>Parnassius</taxon>
        <taxon>Driopa</taxon>
    </lineage>
</organism>
<protein>
    <submittedName>
        <fullName evidence="1">Uncharacterized protein</fullName>
    </submittedName>
</protein>
<proteinExistence type="predicted"/>
<gene>
    <name evidence="1" type="ORF">PARMNEM_LOCUS9041</name>
</gene>
<sequence length="91" mass="10175">MYLINTLWLKVSYYFLALSSEQIQSALEFGDDDSIIEGISDDEDLISLTAHAETLQEGEESSTAAGWLLYRKEAQMLETPKNHTGLFGVQS</sequence>